<evidence type="ECO:0000256" key="1">
    <source>
        <dbReference type="ARBA" id="ARBA00007637"/>
    </source>
</evidence>
<comment type="caution">
    <text evidence="3">The sequence shown here is derived from an EMBL/GenBank/DDBJ whole genome shotgun (WGS) entry which is preliminary data.</text>
</comment>
<dbReference type="Gene3D" id="3.40.50.720">
    <property type="entry name" value="NAD(P)-binding Rossmann-like Domain"/>
    <property type="match status" value="1"/>
</dbReference>
<evidence type="ECO:0000313" key="4">
    <source>
        <dbReference type="Proteomes" id="UP000257323"/>
    </source>
</evidence>
<reference evidence="3 4" key="1">
    <citation type="submission" date="2018-08" db="EMBL/GenBank/DDBJ databases">
        <title>Genome analysis of the thermophilic bacterium of the candidate phylum Aminicenantes from deep subsurface aquifer revealed its physiology and ecological role.</title>
        <authorList>
            <person name="Kadnikov V.V."/>
            <person name="Mardanov A.V."/>
            <person name="Beletsky A.V."/>
            <person name="Karnachuk O.V."/>
            <person name="Ravin N.V."/>
        </authorList>
    </citation>
    <scope>NUCLEOTIDE SEQUENCE [LARGE SCALE GENOMIC DNA]</scope>
    <source>
        <strain evidence="3">BY38</strain>
    </source>
</reference>
<accession>A0A3E2BNZ5</accession>
<sequence length="282" mass="31649">MDPSALKRALTGCHRLYHLAAYARNWAPDDRAFYRINVEGFRNILEAALAAGLQRVVYVSSSVVCGPSGSVPATEDNNRDQIPYFTAYEASKALSEKIIPEYLKRGLEIVVGRPTRVYGPGLMSEANSVTRLIKYYLKFRFCPVLKRGQQRGNYVYVEDVVTGLKLLMSGGRAGQAYFLGDENISLAGFYDLLEEVSGRRALRLAIPPSLALALARLEGWKARRLGIYPLITEGWVRTFLQDWEVSIKKAQNELGYQPRGLRAGLKATCEWLGYRTKSSRQD</sequence>
<dbReference type="Pfam" id="PF01370">
    <property type="entry name" value="Epimerase"/>
    <property type="match status" value="1"/>
</dbReference>
<dbReference type="PANTHER" id="PTHR43000">
    <property type="entry name" value="DTDP-D-GLUCOSE 4,6-DEHYDRATASE-RELATED"/>
    <property type="match status" value="1"/>
</dbReference>
<proteinExistence type="inferred from homology"/>
<dbReference type="Proteomes" id="UP000257323">
    <property type="component" value="Unassembled WGS sequence"/>
</dbReference>
<name>A0A3E2BNZ5_9BACT</name>
<evidence type="ECO:0000313" key="3">
    <source>
        <dbReference type="EMBL" id="RFT16438.1"/>
    </source>
</evidence>
<dbReference type="SUPFAM" id="SSF51735">
    <property type="entry name" value="NAD(P)-binding Rossmann-fold domains"/>
    <property type="match status" value="1"/>
</dbReference>
<comment type="similarity">
    <text evidence="1">Belongs to the NAD(P)-dependent epimerase/dehydratase family.</text>
</comment>
<evidence type="ECO:0000259" key="2">
    <source>
        <dbReference type="Pfam" id="PF01370"/>
    </source>
</evidence>
<dbReference type="InterPro" id="IPR001509">
    <property type="entry name" value="Epimerase_deHydtase"/>
</dbReference>
<gene>
    <name evidence="3" type="ORF">OP8BY_1616</name>
</gene>
<organism evidence="3 4">
    <name type="scientific">Candidatus Saccharicenans subterraneus</name>
    <dbReference type="NCBI Taxonomy" id="2508984"/>
    <lineage>
        <taxon>Bacteria</taxon>
        <taxon>Candidatus Aminicenantota</taxon>
        <taxon>Candidatus Aminicenantia</taxon>
        <taxon>Candidatus Aminicenantales</taxon>
        <taxon>Candidatus Saccharicenantaceae</taxon>
        <taxon>Candidatus Saccharicenans</taxon>
    </lineage>
</organism>
<feature type="domain" description="NAD-dependent epimerase/dehydratase" evidence="2">
    <location>
        <begin position="2"/>
        <end position="178"/>
    </location>
</feature>
<protein>
    <submittedName>
        <fullName evidence="3">Dihydroflavonol-4-reductase</fullName>
    </submittedName>
</protein>
<dbReference type="InterPro" id="IPR036291">
    <property type="entry name" value="NAD(P)-bd_dom_sf"/>
</dbReference>
<dbReference type="EMBL" id="QUAH01000003">
    <property type="protein sequence ID" value="RFT16438.1"/>
    <property type="molecule type" value="Genomic_DNA"/>
</dbReference>
<dbReference type="AlphaFoldDB" id="A0A3E2BNZ5"/>